<keyword evidence="8" id="KW-1185">Reference proteome</keyword>
<evidence type="ECO:0000259" key="5">
    <source>
        <dbReference type="PROSITE" id="PS50887"/>
    </source>
</evidence>
<reference evidence="7" key="3">
    <citation type="submission" date="2020-06" db="EMBL/GenBank/DDBJ databases">
        <authorList>
            <person name="Arumugam K."/>
            <person name="Besarab I."/>
            <person name="Haryono M."/>
            <person name="Bagci C."/>
            <person name="Beier S."/>
            <person name="Buchfink B."/>
            <person name="Gorska A."/>
            <person name="Qiu G."/>
            <person name="Huson D.H."/>
            <person name="Williams R.B."/>
        </authorList>
    </citation>
    <scope>NUCLEOTIDE SEQUENCE</scope>
    <source>
        <strain evidence="7">SSA1</strain>
    </source>
</reference>
<reference evidence="6 8" key="1">
    <citation type="submission" date="2014-02" db="EMBL/GenBank/DDBJ databases">
        <title>Expanding our view of genomic diversity in Candidatus Accumulibacter clades.</title>
        <authorList>
            <person name="Skennerton C.T."/>
            <person name="Barr J.J."/>
            <person name="Slater F.R."/>
            <person name="Bond P.L."/>
            <person name="Tyson G.W."/>
        </authorList>
    </citation>
    <scope>NUCLEOTIDE SEQUENCE [LARGE SCALE GENOMIC DNA]</scope>
    <source>
        <strain evidence="8">SK-02</strain>
    </source>
</reference>
<gene>
    <name evidence="6" type="primary">ydaM</name>
    <name evidence="6" type="ORF">AW06_001860</name>
    <name evidence="7" type="ORF">HWD57_23060</name>
</gene>
<dbReference type="PANTHER" id="PTHR44757">
    <property type="entry name" value="DIGUANYLATE CYCLASE DGCP"/>
    <property type="match status" value="1"/>
</dbReference>
<dbReference type="Pfam" id="PF00990">
    <property type="entry name" value="GGDEF"/>
    <property type="match status" value="1"/>
</dbReference>
<dbReference type="InterPro" id="IPR035965">
    <property type="entry name" value="PAS-like_dom_sf"/>
</dbReference>
<dbReference type="InterPro" id="IPR000014">
    <property type="entry name" value="PAS"/>
</dbReference>
<feature type="domain" description="GGDEF" evidence="5">
    <location>
        <begin position="439"/>
        <end position="586"/>
    </location>
</feature>
<dbReference type="NCBIfam" id="TIGR00229">
    <property type="entry name" value="sensory_box"/>
    <property type="match status" value="1"/>
</dbReference>
<accession>A0A7D5NEF6</accession>
<dbReference type="CDD" id="cd00130">
    <property type="entry name" value="PAS"/>
    <property type="match status" value="1"/>
</dbReference>
<dbReference type="Proteomes" id="UP000021315">
    <property type="component" value="Unassembled WGS sequence"/>
</dbReference>
<dbReference type="SUPFAM" id="SSF55073">
    <property type="entry name" value="Nucleotide cyclase"/>
    <property type="match status" value="1"/>
</dbReference>
<dbReference type="SUPFAM" id="SSF52172">
    <property type="entry name" value="CheY-like"/>
    <property type="match status" value="1"/>
</dbReference>
<dbReference type="InterPro" id="IPR000700">
    <property type="entry name" value="PAS-assoc_C"/>
</dbReference>
<dbReference type="InterPro" id="IPR001789">
    <property type="entry name" value="Sig_transdc_resp-reg_receiver"/>
</dbReference>
<sequence length="591" mass="65735">MSNPTPRILAIDNRLANLLTLRATLTPEFELQFASSGTQGLAMAAESPPDLILIDLMMSEMDGYETCRRLKADPRLQDIPMIFLTELGQAGTACTEQVPSPTDTVFTPPILAEITRRRIRNLLHREQLRRAAEKYRKHLATREQALLESEAFTRTILNSLTENLAVLDPQGVIVSVNRAWQRFAEENGAPGLATNSVGLSYRSVCMAAAGQPGGDEALQAWAGIVAVLTKTQPHFSHEYACNSPDRARWFRMRVDPMLTPGKGVVVVHEDITPRKQAENALREQEAFFRLITENLEGFVAVLDIEGRRVYNSPSYARLLGDRNLCGTSSFTDIHPADRERVVGAFHETVATGIGHHLEFRFVTADGGIRLIESRGGVIRDDEGRIKRVVVVSHDVTERKAAEEQIHHLAFYDALTQLPNRLLLNDRLQQSMAASKRNACYGALMFIDLDDFKPVNDRHGHAVGDLLLIEAANRLKTCVRAADTVARFGGDEFVVILSDLHVDKIESSAQAAIVADKIRIRLSEPYVLTIRCEGSTDSIIEHHCTASIGVTLFHDHVASRDDLLKRADAEMYQAKQAGRNLIRFHEEKDGVD</sequence>
<evidence type="ECO:0000313" key="8">
    <source>
        <dbReference type="Proteomes" id="UP000021315"/>
    </source>
</evidence>
<evidence type="ECO:0000313" key="9">
    <source>
        <dbReference type="Proteomes" id="UP000509684"/>
    </source>
</evidence>
<dbReference type="RefSeq" id="WP_138677461.1">
    <property type="nucleotide sequence ID" value="NZ_JDST02000038.1"/>
</dbReference>
<dbReference type="FunFam" id="3.30.70.270:FF:000001">
    <property type="entry name" value="Diguanylate cyclase domain protein"/>
    <property type="match status" value="1"/>
</dbReference>
<dbReference type="NCBIfam" id="TIGR00254">
    <property type="entry name" value="GGDEF"/>
    <property type="match status" value="1"/>
</dbReference>
<dbReference type="InterPro" id="IPR000160">
    <property type="entry name" value="GGDEF_dom"/>
</dbReference>
<evidence type="ECO:0000259" key="4">
    <source>
        <dbReference type="PROSITE" id="PS50113"/>
    </source>
</evidence>
<dbReference type="CDD" id="cd01949">
    <property type="entry name" value="GGDEF"/>
    <property type="match status" value="1"/>
</dbReference>
<dbReference type="SMART" id="SM00448">
    <property type="entry name" value="REC"/>
    <property type="match status" value="1"/>
</dbReference>
<dbReference type="Pfam" id="PF08447">
    <property type="entry name" value="PAS_3"/>
    <property type="match status" value="1"/>
</dbReference>
<dbReference type="SMART" id="SM00086">
    <property type="entry name" value="PAC"/>
    <property type="match status" value="1"/>
</dbReference>
<evidence type="ECO:0000313" key="6">
    <source>
        <dbReference type="EMBL" id="KFB77012.1"/>
    </source>
</evidence>
<name>A0A080M6W2_9PROT</name>
<feature type="domain" description="PAS" evidence="3">
    <location>
        <begin position="284"/>
        <end position="320"/>
    </location>
</feature>
<dbReference type="InterPro" id="IPR029787">
    <property type="entry name" value="Nucleotide_cyclase"/>
</dbReference>
<dbReference type="SUPFAM" id="SSF55785">
    <property type="entry name" value="PYP-like sensor domain (PAS domain)"/>
    <property type="match status" value="2"/>
</dbReference>
<dbReference type="PROSITE" id="PS50113">
    <property type="entry name" value="PAC"/>
    <property type="match status" value="1"/>
</dbReference>
<dbReference type="Gene3D" id="3.30.70.270">
    <property type="match status" value="1"/>
</dbReference>
<dbReference type="Proteomes" id="UP000509684">
    <property type="component" value="Chromosome"/>
</dbReference>
<dbReference type="Gene3D" id="3.30.450.20">
    <property type="entry name" value="PAS domain"/>
    <property type="match status" value="2"/>
</dbReference>
<dbReference type="InterPro" id="IPR001610">
    <property type="entry name" value="PAC"/>
</dbReference>
<dbReference type="GO" id="GO:0000160">
    <property type="term" value="P:phosphorelay signal transduction system"/>
    <property type="evidence" value="ECO:0007669"/>
    <property type="project" value="InterPro"/>
</dbReference>
<dbReference type="AlphaFoldDB" id="A0A080M6W2"/>
<dbReference type="EMBL" id="JDST02000038">
    <property type="protein sequence ID" value="KFB77012.1"/>
    <property type="molecule type" value="Genomic_DNA"/>
</dbReference>
<reference evidence="7 9" key="2">
    <citation type="journal article" date="2019" name="Microbiome">
        <title>Annotated bacterial chromosomes from frame-shift-corrected long-read metagenomic data.</title>
        <authorList>
            <person name="Arumugam K."/>
            <person name="Bagci C."/>
            <person name="Bessarab I."/>
            <person name="Beier S."/>
            <person name="Buchfink B."/>
            <person name="Gorska A."/>
            <person name="Qiu G."/>
            <person name="Huson D.H."/>
            <person name="Williams R.B.H."/>
        </authorList>
    </citation>
    <scope>NUCLEOTIDE SEQUENCE [LARGE SCALE GENOMIC DNA]</scope>
    <source>
        <strain evidence="7">SSA1</strain>
    </source>
</reference>
<organism evidence="6 8">
    <name type="scientific">Candidatus Accumulibacter cognatus</name>
    <dbReference type="NCBI Taxonomy" id="2954383"/>
    <lineage>
        <taxon>Bacteria</taxon>
        <taxon>Pseudomonadati</taxon>
        <taxon>Pseudomonadota</taxon>
        <taxon>Betaproteobacteria</taxon>
        <taxon>Candidatus Accumulibacter</taxon>
    </lineage>
</organism>
<evidence type="ECO:0000259" key="2">
    <source>
        <dbReference type="PROSITE" id="PS50110"/>
    </source>
</evidence>
<dbReference type="PANTHER" id="PTHR44757:SF2">
    <property type="entry name" value="BIOFILM ARCHITECTURE MAINTENANCE PROTEIN MBAA"/>
    <property type="match status" value="1"/>
</dbReference>
<accession>A0A080M6W2</accession>
<dbReference type="Gene3D" id="3.40.50.2300">
    <property type="match status" value="1"/>
</dbReference>
<evidence type="ECO:0000256" key="1">
    <source>
        <dbReference type="PROSITE-ProRule" id="PRU00169"/>
    </source>
</evidence>
<protein>
    <submittedName>
        <fullName evidence="6 7">Diguanylate cyclase</fullName>
        <ecNumber evidence="6">2.7.7.65</ecNumber>
    </submittedName>
</protein>
<feature type="domain" description="Response regulatory" evidence="2">
    <location>
        <begin position="7"/>
        <end position="123"/>
    </location>
</feature>
<dbReference type="SMART" id="SM00091">
    <property type="entry name" value="PAS"/>
    <property type="match status" value="2"/>
</dbReference>
<evidence type="ECO:0000259" key="3">
    <source>
        <dbReference type="PROSITE" id="PS50112"/>
    </source>
</evidence>
<dbReference type="GO" id="GO:0052621">
    <property type="term" value="F:diguanylate cyclase activity"/>
    <property type="evidence" value="ECO:0007669"/>
    <property type="project" value="UniProtKB-EC"/>
</dbReference>
<keyword evidence="6" id="KW-0808">Transferase</keyword>
<dbReference type="Pfam" id="PF00072">
    <property type="entry name" value="Response_reg"/>
    <property type="match status" value="1"/>
</dbReference>
<dbReference type="EMBL" id="CP058708">
    <property type="protein sequence ID" value="QLH52327.1"/>
    <property type="molecule type" value="Genomic_DNA"/>
</dbReference>
<dbReference type="PROSITE" id="PS50112">
    <property type="entry name" value="PAS"/>
    <property type="match status" value="1"/>
</dbReference>
<dbReference type="EC" id="2.7.7.65" evidence="6"/>
<keyword evidence="6" id="KW-0548">Nucleotidyltransferase</keyword>
<keyword evidence="1" id="KW-0597">Phosphoprotein</keyword>
<dbReference type="STRING" id="1453999.AW06_001860"/>
<dbReference type="InterPro" id="IPR013655">
    <property type="entry name" value="PAS_fold_3"/>
</dbReference>
<dbReference type="PROSITE" id="PS50887">
    <property type="entry name" value="GGDEF"/>
    <property type="match status" value="1"/>
</dbReference>
<evidence type="ECO:0000313" key="7">
    <source>
        <dbReference type="EMBL" id="QLH52327.1"/>
    </source>
</evidence>
<dbReference type="InterPro" id="IPR011006">
    <property type="entry name" value="CheY-like_superfamily"/>
</dbReference>
<dbReference type="InterPro" id="IPR043128">
    <property type="entry name" value="Rev_trsase/Diguanyl_cyclase"/>
</dbReference>
<feature type="modified residue" description="4-aspartylphosphate" evidence="1">
    <location>
        <position position="55"/>
    </location>
</feature>
<proteinExistence type="predicted"/>
<dbReference type="InterPro" id="IPR052155">
    <property type="entry name" value="Biofilm_reg_signaling"/>
</dbReference>
<dbReference type="PROSITE" id="PS50110">
    <property type="entry name" value="RESPONSE_REGULATORY"/>
    <property type="match status" value="1"/>
</dbReference>
<dbReference type="KEGG" id="acog:HWD57_23060"/>
<feature type="domain" description="PAC" evidence="4">
    <location>
        <begin position="355"/>
        <end position="407"/>
    </location>
</feature>
<dbReference type="SMART" id="SM00267">
    <property type="entry name" value="GGDEF"/>
    <property type="match status" value="1"/>
</dbReference>